<organism evidence="2 3">
    <name type="scientific">Agathobacter rectalis</name>
    <dbReference type="NCBI Taxonomy" id="39491"/>
    <lineage>
        <taxon>Bacteria</taxon>
        <taxon>Bacillati</taxon>
        <taxon>Bacillota</taxon>
        <taxon>Clostridia</taxon>
        <taxon>Lachnospirales</taxon>
        <taxon>Lachnospiraceae</taxon>
        <taxon>Agathobacter</taxon>
    </lineage>
</organism>
<dbReference type="PANTHER" id="PTHR22916">
    <property type="entry name" value="GLYCOSYLTRANSFERASE"/>
    <property type="match status" value="1"/>
</dbReference>
<dbReference type="SUPFAM" id="SSF53448">
    <property type="entry name" value="Nucleotide-diphospho-sugar transferases"/>
    <property type="match status" value="1"/>
</dbReference>
<feature type="domain" description="Glycosyltransferase 2-like" evidence="1">
    <location>
        <begin position="6"/>
        <end position="110"/>
    </location>
</feature>
<dbReference type="Gene3D" id="3.90.550.10">
    <property type="entry name" value="Spore Coat Polysaccharide Biosynthesis Protein SpsA, Chain A"/>
    <property type="match status" value="1"/>
</dbReference>
<sequence length="300" mass="35384">MKKVQVIMSSYNGEKFIKKQIDSILNQQNVEVSLLIRDDGSKDGTIEILRDYENRGLIKVIYGKNIGPTASFLKLIDECDNADYYSFSDQDDVWLEDKLSTAVKILEENSVNKRPLLYCSALQRVDADLTYEKIQKFKRLRLNIYSMLVRERLAGCTFVFNNCLKNILNESSKINYNYPHDSWTVLVCYACGGEILFDSHPHILFRRYGTNVSVDGGNIVKRIKHEFRYFRKYKNQRYQTVNILMKYRENYIVEKELFYKIIHYKDNWKNTINLAFDKRFDCGILICNIINRVVILARCF</sequence>
<name>A0A396FQ26_9FIRM</name>
<dbReference type="AlphaFoldDB" id="A0A396FQ26"/>
<evidence type="ECO:0000259" key="1">
    <source>
        <dbReference type="Pfam" id="PF00535"/>
    </source>
</evidence>
<dbReference type="PANTHER" id="PTHR22916:SF3">
    <property type="entry name" value="UDP-GLCNAC:BETAGAL BETA-1,3-N-ACETYLGLUCOSAMINYLTRANSFERASE-LIKE PROTEIN 1"/>
    <property type="match status" value="1"/>
</dbReference>
<evidence type="ECO:0000313" key="3">
    <source>
        <dbReference type="Proteomes" id="UP000266698"/>
    </source>
</evidence>
<dbReference type="RefSeq" id="WP_118374882.1">
    <property type="nucleotide sequence ID" value="NZ_QRPB01000001.1"/>
</dbReference>
<comment type="caution">
    <text evidence="2">The sequence shown here is derived from an EMBL/GenBank/DDBJ whole genome shotgun (WGS) entry which is preliminary data.</text>
</comment>
<dbReference type="Proteomes" id="UP000266698">
    <property type="component" value="Unassembled WGS sequence"/>
</dbReference>
<keyword evidence="2" id="KW-0808">Transferase</keyword>
<reference evidence="2 3" key="1">
    <citation type="submission" date="2018-08" db="EMBL/GenBank/DDBJ databases">
        <title>A genome reference for cultivated species of the human gut microbiota.</title>
        <authorList>
            <person name="Zou Y."/>
            <person name="Xue W."/>
            <person name="Luo G."/>
        </authorList>
    </citation>
    <scope>NUCLEOTIDE SEQUENCE [LARGE SCALE GENOMIC DNA]</scope>
    <source>
        <strain evidence="2 3">AF36-2BH</strain>
    </source>
</reference>
<dbReference type="InterPro" id="IPR001173">
    <property type="entry name" value="Glyco_trans_2-like"/>
</dbReference>
<proteinExistence type="predicted"/>
<evidence type="ECO:0000313" key="2">
    <source>
        <dbReference type="EMBL" id="RHL83343.1"/>
    </source>
</evidence>
<dbReference type="InterPro" id="IPR029044">
    <property type="entry name" value="Nucleotide-diphossugar_trans"/>
</dbReference>
<dbReference type="EMBL" id="QRPB01000001">
    <property type="protein sequence ID" value="RHL83343.1"/>
    <property type="molecule type" value="Genomic_DNA"/>
</dbReference>
<dbReference type="Pfam" id="PF00535">
    <property type="entry name" value="Glycos_transf_2"/>
    <property type="match status" value="1"/>
</dbReference>
<dbReference type="GO" id="GO:0016758">
    <property type="term" value="F:hexosyltransferase activity"/>
    <property type="evidence" value="ECO:0007669"/>
    <property type="project" value="UniProtKB-ARBA"/>
</dbReference>
<gene>
    <name evidence="2" type="ORF">DW001_01280</name>
</gene>
<accession>A0A396FQ26</accession>
<protein>
    <submittedName>
        <fullName evidence="2">Glycosyltransferase</fullName>
    </submittedName>
</protein>